<gene>
    <name evidence="1" type="primary">rcsF</name>
    <name evidence="1" type="ORF">ABUE30_12525</name>
</gene>
<dbReference type="Proteomes" id="UP001629953">
    <property type="component" value="Unassembled WGS sequence"/>
</dbReference>
<keyword evidence="2" id="KW-1185">Reference proteome</keyword>
<dbReference type="Pfam" id="PF16358">
    <property type="entry name" value="RcsF"/>
    <property type="match status" value="1"/>
</dbReference>
<name>A0ABW9G851_9GAMM</name>
<accession>A0ABW9G851</accession>
<evidence type="ECO:0000313" key="2">
    <source>
        <dbReference type="Proteomes" id="UP001629953"/>
    </source>
</evidence>
<evidence type="ECO:0000313" key="1">
    <source>
        <dbReference type="EMBL" id="MFM2485870.1"/>
    </source>
</evidence>
<dbReference type="EMBL" id="JBEQCT010000005">
    <property type="protein sequence ID" value="MFM2485870.1"/>
    <property type="molecule type" value="Genomic_DNA"/>
</dbReference>
<dbReference type="RefSeq" id="WP_408624120.1">
    <property type="nucleotide sequence ID" value="NZ_JBEQCT010000005.1"/>
</dbReference>
<dbReference type="Gene3D" id="3.30.110.70">
    <property type="entry name" value="Hypothetical protein apc22750. Chain B"/>
    <property type="match status" value="1"/>
</dbReference>
<reference evidence="1 2" key="1">
    <citation type="journal article" date="2013" name="Int. J. Syst. Evol. Microbiol.">
        <title>Celerinatantimonas yamalensis sp. nov., a cold-adapted diazotrophic bacterium from a cold permafrost brine.</title>
        <authorList>
            <person name="Shcherbakova V."/>
            <person name="Chuvilskaya N."/>
            <person name="Rivkina E."/>
            <person name="Demidov N."/>
            <person name="Uchaeva V."/>
            <person name="Suetin S."/>
            <person name="Suzina N."/>
            <person name="Gilichinsky D."/>
        </authorList>
    </citation>
    <scope>NUCLEOTIDE SEQUENCE [LARGE SCALE GENOMIC DNA]</scope>
    <source>
        <strain evidence="1 2">C7</strain>
    </source>
</reference>
<dbReference type="PROSITE" id="PS51257">
    <property type="entry name" value="PROKAR_LIPOPROTEIN"/>
    <property type="match status" value="1"/>
</dbReference>
<protein>
    <submittedName>
        <fullName evidence="1">Rcs stress response system protein RcsF</fullName>
    </submittedName>
</protein>
<comment type="caution">
    <text evidence="1">The sequence shown here is derived from an EMBL/GenBank/DDBJ whole genome shotgun (WGS) entry which is preliminary data.</text>
</comment>
<organism evidence="1 2">
    <name type="scientific">Celerinatantimonas yamalensis</name>
    <dbReference type="NCBI Taxonomy" id="559956"/>
    <lineage>
        <taxon>Bacteria</taxon>
        <taxon>Pseudomonadati</taxon>
        <taxon>Pseudomonadota</taxon>
        <taxon>Gammaproteobacteria</taxon>
        <taxon>Celerinatantimonadaceae</taxon>
        <taxon>Celerinatantimonas</taxon>
    </lineage>
</organism>
<sequence>MKCLLYIGITSAVIMSLIGCSSDYSIKTNVDPQNVKNYFKTSGVDVLSNAQLNTHLYKVLGTVEGSACQAKANQPHATQSQARVDVLRRAADMGANGLVYSTCLSHPADNVCLSSVSCYGKAVKLLDQTQ</sequence>
<proteinExistence type="predicted"/>
<dbReference type="InterPro" id="IPR030852">
    <property type="entry name" value="RcsF"/>
</dbReference>